<dbReference type="GO" id="GO:0008961">
    <property type="term" value="F:phosphatidylglycerol-prolipoprotein diacylglyceryl transferase activity"/>
    <property type="evidence" value="ECO:0007669"/>
    <property type="project" value="UniProtKB-UniRule"/>
</dbReference>
<dbReference type="OrthoDB" id="871140at2"/>
<evidence type="ECO:0000256" key="2">
    <source>
        <dbReference type="ARBA" id="ARBA00022475"/>
    </source>
</evidence>
<dbReference type="EC" id="2.5.1.145" evidence="7"/>
<protein>
    <recommendedName>
        <fullName evidence="7">Phosphatidylglycerol--prolipoprotein diacylglyceryl transferase</fullName>
        <ecNumber evidence="7">2.5.1.145</ecNumber>
    </recommendedName>
</protein>
<proteinExistence type="inferred from homology"/>
<dbReference type="GO" id="GO:0005886">
    <property type="term" value="C:plasma membrane"/>
    <property type="evidence" value="ECO:0007669"/>
    <property type="project" value="UniProtKB-SubCell"/>
</dbReference>
<feature type="transmembrane region" description="Helical" evidence="7">
    <location>
        <begin position="96"/>
        <end position="116"/>
    </location>
</feature>
<dbReference type="EMBL" id="SEWF01000033">
    <property type="protein sequence ID" value="RYU94029.1"/>
    <property type="molecule type" value="Genomic_DNA"/>
</dbReference>
<keyword evidence="4 7" id="KW-0812">Transmembrane</keyword>
<dbReference type="UniPathway" id="UPA00664"/>
<sequence length="297" mass="34171">MFLEIPWNVNPIIAKLGGFELRWYGLLFASGFLIGYQIMSHIFKKEHKPEKDLDALLFVMIIATVIGARFGHYFFYEFDSFLQNPGKFLIDMIVPPYNGLASHGATIGILTALFLYGRRHKDQPFLWVTDRVVITVALGGAFIRLGNLMNHEILGKQSNVPWAFRFNTFSMNTDGSLKMTPEAFTRHPAQLYEALSCLILCGLLFYLWNRMKEKMPHGLLLGIFLIWVFTLRFFYEFLKENQEEFENSMTYNMGQILSIPAVLLGIGILYYAFTKGKKDAEYYSTHTFDTGKAVKSK</sequence>
<evidence type="ECO:0000313" key="9">
    <source>
        <dbReference type="Proteomes" id="UP000293162"/>
    </source>
</evidence>
<name>A0A4Q5LWS6_9BACT</name>
<comment type="function">
    <text evidence="7">Catalyzes the transfer of the diacylglyceryl group from phosphatidylglycerol to the sulfhydryl group of the N-terminal cysteine of a prolipoprotein, the first step in the formation of mature lipoproteins.</text>
</comment>
<dbReference type="AlphaFoldDB" id="A0A4Q5LWS6"/>
<comment type="caution">
    <text evidence="8">The sequence shown here is derived from an EMBL/GenBank/DDBJ whole genome shotgun (WGS) entry which is preliminary data.</text>
</comment>
<feature type="transmembrane region" description="Helical" evidence="7">
    <location>
        <begin position="55"/>
        <end position="76"/>
    </location>
</feature>
<gene>
    <name evidence="7 8" type="primary">lgt</name>
    <name evidence="8" type="ORF">EWM59_19100</name>
</gene>
<dbReference type="PANTHER" id="PTHR30589:SF0">
    <property type="entry name" value="PHOSPHATIDYLGLYCEROL--PROLIPOPROTEIN DIACYLGLYCERYL TRANSFERASE"/>
    <property type="match status" value="1"/>
</dbReference>
<feature type="transmembrane region" description="Helical" evidence="7">
    <location>
        <begin position="23"/>
        <end position="43"/>
    </location>
</feature>
<keyword evidence="5 7" id="KW-1133">Transmembrane helix</keyword>
<evidence type="ECO:0000256" key="6">
    <source>
        <dbReference type="ARBA" id="ARBA00023136"/>
    </source>
</evidence>
<evidence type="ECO:0000256" key="7">
    <source>
        <dbReference type="HAMAP-Rule" id="MF_01147"/>
    </source>
</evidence>
<dbReference type="PANTHER" id="PTHR30589">
    <property type="entry name" value="PROLIPOPROTEIN DIACYLGLYCERYL TRANSFERASE"/>
    <property type="match status" value="1"/>
</dbReference>
<evidence type="ECO:0000256" key="1">
    <source>
        <dbReference type="ARBA" id="ARBA00007150"/>
    </source>
</evidence>
<comment type="catalytic activity">
    <reaction evidence="7">
        <text>L-cysteinyl-[prolipoprotein] + a 1,2-diacyl-sn-glycero-3-phospho-(1'-sn-glycerol) = an S-1,2-diacyl-sn-glyceryl-L-cysteinyl-[prolipoprotein] + sn-glycerol 1-phosphate + H(+)</text>
        <dbReference type="Rhea" id="RHEA:56712"/>
        <dbReference type="Rhea" id="RHEA-COMP:14679"/>
        <dbReference type="Rhea" id="RHEA-COMP:14680"/>
        <dbReference type="ChEBI" id="CHEBI:15378"/>
        <dbReference type="ChEBI" id="CHEBI:29950"/>
        <dbReference type="ChEBI" id="CHEBI:57685"/>
        <dbReference type="ChEBI" id="CHEBI:64716"/>
        <dbReference type="ChEBI" id="CHEBI:140658"/>
        <dbReference type="EC" id="2.5.1.145"/>
    </reaction>
</comment>
<feature type="transmembrane region" description="Helical" evidence="7">
    <location>
        <begin position="255"/>
        <end position="273"/>
    </location>
</feature>
<accession>A0A4Q5LWS6</accession>
<feature type="transmembrane region" description="Helical" evidence="7">
    <location>
        <begin position="189"/>
        <end position="207"/>
    </location>
</feature>
<dbReference type="Pfam" id="PF01790">
    <property type="entry name" value="LGT"/>
    <property type="match status" value="1"/>
</dbReference>
<dbReference type="NCBIfam" id="TIGR00544">
    <property type="entry name" value="lgt"/>
    <property type="match status" value="1"/>
</dbReference>
<dbReference type="Proteomes" id="UP000293162">
    <property type="component" value="Unassembled WGS sequence"/>
</dbReference>
<comment type="subcellular location">
    <subcellularLocation>
        <location evidence="7">Cell membrane</location>
        <topology evidence="7">Multi-pass membrane protein</topology>
    </subcellularLocation>
</comment>
<keyword evidence="6 7" id="KW-0472">Membrane</keyword>
<keyword evidence="3 7" id="KW-0808">Transferase</keyword>
<comment type="similarity">
    <text evidence="1 7">Belongs to the Lgt family.</text>
</comment>
<evidence type="ECO:0000313" key="8">
    <source>
        <dbReference type="EMBL" id="RYU94029.1"/>
    </source>
</evidence>
<keyword evidence="9" id="KW-1185">Reference proteome</keyword>
<comment type="pathway">
    <text evidence="7">Protein modification; lipoprotein biosynthesis (diacylglyceryl transfer).</text>
</comment>
<evidence type="ECO:0000256" key="4">
    <source>
        <dbReference type="ARBA" id="ARBA00022692"/>
    </source>
</evidence>
<evidence type="ECO:0000256" key="5">
    <source>
        <dbReference type="ARBA" id="ARBA00022989"/>
    </source>
</evidence>
<feature type="binding site" evidence="7">
    <location>
        <position position="144"/>
    </location>
    <ligand>
        <name>a 1,2-diacyl-sn-glycero-3-phospho-(1'-sn-glycerol)</name>
        <dbReference type="ChEBI" id="CHEBI:64716"/>
    </ligand>
</feature>
<organism evidence="8 9">
    <name type="scientific">Emticicia agri</name>
    <dbReference type="NCBI Taxonomy" id="2492393"/>
    <lineage>
        <taxon>Bacteria</taxon>
        <taxon>Pseudomonadati</taxon>
        <taxon>Bacteroidota</taxon>
        <taxon>Cytophagia</taxon>
        <taxon>Cytophagales</taxon>
        <taxon>Leadbetterellaceae</taxon>
        <taxon>Emticicia</taxon>
    </lineage>
</organism>
<dbReference type="HAMAP" id="MF_01147">
    <property type="entry name" value="Lgt"/>
    <property type="match status" value="1"/>
</dbReference>
<dbReference type="GO" id="GO:0042158">
    <property type="term" value="P:lipoprotein biosynthetic process"/>
    <property type="evidence" value="ECO:0007669"/>
    <property type="project" value="UniProtKB-UniRule"/>
</dbReference>
<dbReference type="InterPro" id="IPR001640">
    <property type="entry name" value="Lgt"/>
</dbReference>
<keyword evidence="8" id="KW-0449">Lipoprotein</keyword>
<keyword evidence="2 7" id="KW-1003">Cell membrane</keyword>
<reference evidence="8 9" key="1">
    <citation type="submission" date="2019-02" db="EMBL/GenBank/DDBJ databases">
        <title>Bacterial novel species Emticicia sp. 17J42-9 isolated from soil.</title>
        <authorList>
            <person name="Jung H.-Y."/>
        </authorList>
    </citation>
    <scope>NUCLEOTIDE SEQUENCE [LARGE SCALE GENOMIC DNA]</scope>
    <source>
        <strain evidence="8 9">17J42-9</strain>
    </source>
</reference>
<feature type="transmembrane region" description="Helical" evidence="7">
    <location>
        <begin position="128"/>
        <end position="146"/>
    </location>
</feature>
<evidence type="ECO:0000256" key="3">
    <source>
        <dbReference type="ARBA" id="ARBA00022679"/>
    </source>
</evidence>
<feature type="transmembrane region" description="Helical" evidence="7">
    <location>
        <begin position="219"/>
        <end position="235"/>
    </location>
</feature>